<dbReference type="AlphaFoldDB" id="A0A3P6FA45"/>
<dbReference type="EMBL" id="LR031878">
    <property type="protein sequence ID" value="VDD49140.1"/>
    <property type="molecule type" value="Genomic_DNA"/>
</dbReference>
<reference evidence="2" key="1">
    <citation type="submission" date="2018-11" db="EMBL/GenBank/DDBJ databases">
        <authorList>
            <consortium name="Genoscope - CEA"/>
            <person name="William W."/>
        </authorList>
    </citation>
    <scope>NUCLEOTIDE SEQUENCE</scope>
</reference>
<gene>
    <name evidence="2" type="ORF">BOLC1T01529H</name>
</gene>
<evidence type="ECO:0000313" key="2">
    <source>
        <dbReference type="EMBL" id="VDD49140.1"/>
    </source>
</evidence>
<accession>A0A3P6FA45</accession>
<feature type="compositionally biased region" description="Polar residues" evidence="1">
    <location>
        <begin position="139"/>
        <end position="161"/>
    </location>
</feature>
<evidence type="ECO:0000256" key="1">
    <source>
        <dbReference type="SAM" id="MobiDB-lite"/>
    </source>
</evidence>
<feature type="region of interest" description="Disordered" evidence="1">
    <location>
        <begin position="119"/>
        <end position="188"/>
    </location>
</feature>
<feature type="region of interest" description="Disordered" evidence="1">
    <location>
        <begin position="17"/>
        <end position="57"/>
    </location>
</feature>
<feature type="compositionally biased region" description="Basic and acidic residues" evidence="1">
    <location>
        <begin position="162"/>
        <end position="176"/>
    </location>
</feature>
<sequence>MSTHPTTWTNALRPETRVKERRSNLPPALQWRFDGTPPPSRARPVNNDSRRSHLHSGTIFTQPINNGWVSKFSPINSSSQNEPFLYLLLLLKPSATQLLRLFDLPGLLNSLLLASSASGSIRQPVSASGRRRTSRKTQLEPNRQTSPCAGQRHQTSRSAGETSHDTARELEPSHALEEDDGNGESNANTGVALVWRGSQMKAHEHSFTVKPAFSVGSNLKPSAARKELKCPLVSTRERFKWYRNTMIKKLPGVASSAGNTFFPKGRGARFESQQLRGGD</sequence>
<proteinExistence type="predicted"/>
<organism evidence="2">
    <name type="scientific">Brassica oleracea</name>
    <name type="common">Wild cabbage</name>
    <dbReference type="NCBI Taxonomy" id="3712"/>
    <lineage>
        <taxon>Eukaryota</taxon>
        <taxon>Viridiplantae</taxon>
        <taxon>Streptophyta</taxon>
        <taxon>Embryophyta</taxon>
        <taxon>Tracheophyta</taxon>
        <taxon>Spermatophyta</taxon>
        <taxon>Magnoliopsida</taxon>
        <taxon>eudicotyledons</taxon>
        <taxon>Gunneridae</taxon>
        <taxon>Pentapetalae</taxon>
        <taxon>rosids</taxon>
        <taxon>malvids</taxon>
        <taxon>Brassicales</taxon>
        <taxon>Brassicaceae</taxon>
        <taxon>Brassiceae</taxon>
        <taxon>Brassica</taxon>
    </lineage>
</organism>
<protein>
    <submittedName>
        <fullName evidence="2">Uncharacterized protein</fullName>
    </submittedName>
</protein>
<name>A0A3P6FA45_BRAOL</name>